<dbReference type="SMART" id="SM00060">
    <property type="entry name" value="FN3"/>
    <property type="match status" value="1"/>
</dbReference>
<dbReference type="CDD" id="cd00063">
    <property type="entry name" value="FN3"/>
    <property type="match status" value="1"/>
</dbReference>
<dbReference type="PANTHER" id="PTHR11640">
    <property type="entry name" value="NEPHRIN"/>
    <property type="match status" value="1"/>
</dbReference>
<feature type="compositionally biased region" description="Low complexity" evidence="6">
    <location>
        <begin position="661"/>
        <end position="674"/>
    </location>
</feature>
<dbReference type="OrthoDB" id="8964201at2759"/>
<dbReference type="InterPro" id="IPR013783">
    <property type="entry name" value="Ig-like_fold"/>
</dbReference>
<dbReference type="InterPro" id="IPR036116">
    <property type="entry name" value="FN3_sf"/>
</dbReference>
<gene>
    <name evidence="9" type="ORF">MGAL_10B021327</name>
</gene>
<dbReference type="SMART" id="SM00409">
    <property type="entry name" value="IG"/>
    <property type="match status" value="4"/>
</dbReference>
<evidence type="ECO:0000256" key="6">
    <source>
        <dbReference type="SAM" id="MobiDB-lite"/>
    </source>
</evidence>
<dbReference type="GO" id="GO:0005886">
    <property type="term" value="C:plasma membrane"/>
    <property type="evidence" value="ECO:0007669"/>
    <property type="project" value="TreeGrafter"/>
</dbReference>
<dbReference type="SMART" id="SM00408">
    <property type="entry name" value="IGc2"/>
    <property type="match status" value="3"/>
</dbReference>
<dbReference type="GO" id="GO:0005911">
    <property type="term" value="C:cell-cell junction"/>
    <property type="evidence" value="ECO:0007669"/>
    <property type="project" value="TreeGrafter"/>
</dbReference>
<feature type="compositionally biased region" description="Basic and acidic residues" evidence="6">
    <location>
        <begin position="729"/>
        <end position="740"/>
    </location>
</feature>
<dbReference type="PROSITE" id="PS50853">
    <property type="entry name" value="FN3"/>
    <property type="match status" value="1"/>
</dbReference>
<dbReference type="Proteomes" id="UP000596742">
    <property type="component" value="Unassembled WGS sequence"/>
</dbReference>
<dbReference type="InterPro" id="IPR051275">
    <property type="entry name" value="Cell_adhesion_signaling"/>
</dbReference>
<evidence type="ECO:0000259" key="7">
    <source>
        <dbReference type="PROSITE" id="PS50835"/>
    </source>
</evidence>
<dbReference type="InterPro" id="IPR003598">
    <property type="entry name" value="Ig_sub2"/>
</dbReference>
<name>A0A8B6FST5_MYTGA</name>
<evidence type="ECO:0000256" key="2">
    <source>
        <dbReference type="ARBA" id="ARBA00023136"/>
    </source>
</evidence>
<evidence type="ECO:0000313" key="9">
    <source>
        <dbReference type="EMBL" id="VDI52991.1"/>
    </source>
</evidence>
<keyword evidence="3" id="KW-1015">Disulfide bond</keyword>
<reference evidence="9" key="1">
    <citation type="submission" date="2018-11" db="EMBL/GenBank/DDBJ databases">
        <authorList>
            <person name="Alioto T."/>
            <person name="Alioto T."/>
        </authorList>
    </citation>
    <scope>NUCLEOTIDE SEQUENCE</scope>
</reference>
<sequence length="778" mass="87191">MSKDRNNATKWQSVLVCLLEGIIIVNTSNILYANVGDDIIITCPSDRVFSWTFTKTDDILAFCDGKKEINMNSKISNRIHVSSNCTLRISKFKKEDVGMYKCSHPTENINGMMSHITKIQLRKIRIEGVPNSKILQTVEGENVTLKCIFEGDRSSETLYWKSSDGLLKSGRPPFLNYTFISNPIDNKKYYTCEANRSDDKNPLVSRVQLVVLHKPRVLIRVYINSVQVTKQKSITVKERDKFELLCQLWNESAGSFRWSHNKFEFENSRSNKLTFEKVERNITGMFVCTVVNVAGEDSDSINVSVEYNPLVKNKNQFFSTGDKPRTLKCEVSGVPNIFTFNKWQHLINGHLVRFLDGNNDGILTLPCSNSSDIQYDDSGLYICNVTNNIRNENGQLWQTGTVNVTIKDKPVLATPLKQVYIGHTMTTTNVSLYLLSSSKLSTSSLDKGNNSVQTTSCSDTIVNTNFHGTPVNVSGYVCNFSITNSKEATFQNYSATVSNECCSNIFYFSIWSATESLFSTIIKALLGTPKIPRNVQVLTLGETMIIKWQAGKGDGMLQTFFIEYRKGLEQGWNVIPVKDKTSVVIDGLQAETVYTVRMFARTIVGKSNETDEIIVKTGNETTQATHGVHYDEIDSVYYDFDGGPVLTLNNIPLEPLPSSSNRNNVANDATNNADDGTDNEQELSMYGDALNISGTYNASVGSSSDDSYLEPCQNYVNLELGFCSEHMNNTREPEGLDDRSSASNSENSETQIKGQHQYETLSARNIEVHSYEIPHETY</sequence>
<evidence type="ECO:0000256" key="4">
    <source>
        <dbReference type="ARBA" id="ARBA00023180"/>
    </source>
</evidence>
<dbReference type="InterPro" id="IPR007110">
    <property type="entry name" value="Ig-like_dom"/>
</dbReference>
<evidence type="ECO:0000256" key="5">
    <source>
        <dbReference type="ARBA" id="ARBA00023319"/>
    </source>
</evidence>
<feature type="compositionally biased region" description="Polar residues" evidence="6">
    <location>
        <begin position="741"/>
        <end position="763"/>
    </location>
</feature>
<feature type="domain" description="Ig-like" evidence="7">
    <location>
        <begin position="215"/>
        <end position="304"/>
    </location>
</feature>
<feature type="region of interest" description="Disordered" evidence="6">
    <location>
        <begin position="729"/>
        <end position="763"/>
    </location>
</feature>
<keyword evidence="5" id="KW-0393">Immunoglobulin domain</keyword>
<feature type="domain" description="Fibronectin type-III" evidence="8">
    <location>
        <begin position="528"/>
        <end position="620"/>
    </location>
</feature>
<feature type="domain" description="Ig-like" evidence="7">
    <location>
        <begin position="1"/>
        <end position="102"/>
    </location>
</feature>
<dbReference type="CDD" id="cd00096">
    <property type="entry name" value="Ig"/>
    <property type="match status" value="1"/>
</dbReference>
<evidence type="ECO:0000259" key="8">
    <source>
        <dbReference type="PROSITE" id="PS50853"/>
    </source>
</evidence>
<evidence type="ECO:0000256" key="3">
    <source>
        <dbReference type="ARBA" id="ARBA00023157"/>
    </source>
</evidence>
<dbReference type="Gene3D" id="2.60.40.10">
    <property type="entry name" value="Immunoglobulins"/>
    <property type="match status" value="5"/>
</dbReference>
<feature type="domain" description="Ig-like" evidence="7">
    <location>
        <begin position="309"/>
        <end position="403"/>
    </location>
</feature>
<organism evidence="9 10">
    <name type="scientific">Mytilus galloprovincialis</name>
    <name type="common">Mediterranean mussel</name>
    <dbReference type="NCBI Taxonomy" id="29158"/>
    <lineage>
        <taxon>Eukaryota</taxon>
        <taxon>Metazoa</taxon>
        <taxon>Spiralia</taxon>
        <taxon>Lophotrochozoa</taxon>
        <taxon>Mollusca</taxon>
        <taxon>Bivalvia</taxon>
        <taxon>Autobranchia</taxon>
        <taxon>Pteriomorphia</taxon>
        <taxon>Mytilida</taxon>
        <taxon>Mytiloidea</taxon>
        <taxon>Mytilidae</taxon>
        <taxon>Mytilinae</taxon>
        <taxon>Mytilus</taxon>
    </lineage>
</organism>
<dbReference type="InterPro" id="IPR003599">
    <property type="entry name" value="Ig_sub"/>
</dbReference>
<comment type="caution">
    <text evidence="9">The sequence shown here is derived from an EMBL/GenBank/DDBJ whole genome shotgun (WGS) entry which is preliminary data.</text>
</comment>
<dbReference type="InterPro" id="IPR036179">
    <property type="entry name" value="Ig-like_dom_sf"/>
</dbReference>
<keyword evidence="2" id="KW-0472">Membrane</keyword>
<dbReference type="AlphaFoldDB" id="A0A8B6FST5"/>
<accession>A0A8B6FST5</accession>
<feature type="domain" description="Ig-like" evidence="7">
    <location>
        <begin position="130"/>
        <end position="205"/>
    </location>
</feature>
<evidence type="ECO:0000313" key="10">
    <source>
        <dbReference type="Proteomes" id="UP000596742"/>
    </source>
</evidence>
<dbReference type="InterPro" id="IPR003961">
    <property type="entry name" value="FN3_dom"/>
</dbReference>
<protein>
    <submittedName>
        <fullName evidence="9">Uncharacterized protein</fullName>
    </submittedName>
</protein>
<proteinExistence type="predicted"/>
<feature type="region of interest" description="Disordered" evidence="6">
    <location>
        <begin position="651"/>
        <end position="681"/>
    </location>
</feature>
<dbReference type="GO" id="GO:0098609">
    <property type="term" value="P:cell-cell adhesion"/>
    <property type="evidence" value="ECO:0007669"/>
    <property type="project" value="TreeGrafter"/>
</dbReference>
<comment type="subcellular location">
    <subcellularLocation>
        <location evidence="1">Membrane</location>
        <topology evidence="1">Single-pass type I membrane protein</topology>
    </subcellularLocation>
</comment>
<dbReference type="GO" id="GO:0050839">
    <property type="term" value="F:cell adhesion molecule binding"/>
    <property type="evidence" value="ECO:0007669"/>
    <property type="project" value="TreeGrafter"/>
</dbReference>
<keyword evidence="10" id="KW-1185">Reference proteome</keyword>
<dbReference type="EMBL" id="UYJE01007248">
    <property type="protein sequence ID" value="VDI52991.1"/>
    <property type="molecule type" value="Genomic_DNA"/>
</dbReference>
<dbReference type="Pfam" id="PF00041">
    <property type="entry name" value="fn3"/>
    <property type="match status" value="1"/>
</dbReference>
<dbReference type="SUPFAM" id="SSF48726">
    <property type="entry name" value="Immunoglobulin"/>
    <property type="match status" value="3"/>
</dbReference>
<keyword evidence="4" id="KW-0325">Glycoprotein</keyword>
<dbReference type="PANTHER" id="PTHR11640:SF31">
    <property type="entry name" value="IRREGULAR CHIASM C-ROUGHEST PROTEIN-RELATED"/>
    <property type="match status" value="1"/>
</dbReference>
<evidence type="ECO:0000256" key="1">
    <source>
        <dbReference type="ARBA" id="ARBA00004479"/>
    </source>
</evidence>
<dbReference type="SUPFAM" id="SSF49265">
    <property type="entry name" value="Fibronectin type III"/>
    <property type="match status" value="1"/>
</dbReference>
<dbReference type="PROSITE" id="PS50835">
    <property type="entry name" value="IG_LIKE"/>
    <property type="match status" value="4"/>
</dbReference>